<dbReference type="SUPFAM" id="SSF53613">
    <property type="entry name" value="Ribokinase-like"/>
    <property type="match status" value="2"/>
</dbReference>
<dbReference type="STRING" id="623744.A0A553N2W8"/>
<feature type="non-terminal residue" evidence="14">
    <location>
        <position position="1"/>
    </location>
</feature>
<evidence type="ECO:0000256" key="2">
    <source>
        <dbReference type="ARBA" id="ARBA00010688"/>
    </source>
</evidence>
<name>A0A553N2W8_9TELE</name>
<dbReference type="InterPro" id="IPR029056">
    <property type="entry name" value="Ribokinase-like"/>
</dbReference>
<keyword evidence="7 12" id="KW-0418">Kinase</keyword>
<dbReference type="UniPathway" id="UPA00588">
    <property type="reaction ID" value="UER00659"/>
</dbReference>
<keyword evidence="12" id="KW-0539">Nucleus</keyword>
<evidence type="ECO:0000259" key="13">
    <source>
        <dbReference type="Pfam" id="PF00294"/>
    </source>
</evidence>
<evidence type="ECO:0000256" key="6">
    <source>
        <dbReference type="ARBA" id="ARBA00022741"/>
    </source>
</evidence>
<dbReference type="GO" id="GO:0044209">
    <property type="term" value="P:AMP salvage"/>
    <property type="evidence" value="ECO:0007669"/>
    <property type="project" value="UniProtKB-UniRule"/>
</dbReference>
<dbReference type="PANTHER" id="PTHR45769:SF6">
    <property type="entry name" value="ADENOSINE KINASE"/>
    <property type="match status" value="1"/>
</dbReference>
<dbReference type="GO" id="GO:0004001">
    <property type="term" value="F:adenosine kinase activity"/>
    <property type="evidence" value="ECO:0007669"/>
    <property type="project" value="UniProtKB-UniRule"/>
</dbReference>
<evidence type="ECO:0000256" key="1">
    <source>
        <dbReference type="ARBA" id="ARBA00004801"/>
    </source>
</evidence>
<dbReference type="CDD" id="cd01168">
    <property type="entry name" value="adenosine_kinase"/>
    <property type="match status" value="1"/>
</dbReference>
<accession>A0A553N2W8</accession>
<comment type="subcellular location">
    <subcellularLocation>
        <location evidence="12">Nucleus</location>
    </subcellularLocation>
</comment>
<dbReference type="GO" id="GO:0005524">
    <property type="term" value="F:ATP binding"/>
    <property type="evidence" value="ECO:0007669"/>
    <property type="project" value="UniProtKB-UniRule"/>
</dbReference>
<evidence type="ECO:0000256" key="4">
    <source>
        <dbReference type="ARBA" id="ARBA00022679"/>
    </source>
</evidence>
<comment type="similarity">
    <text evidence="2 12">Belongs to the carbohydrate kinase PfkB family.</text>
</comment>
<evidence type="ECO:0000256" key="11">
    <source>
        <dbReference type="ARBA" id="ARBA00068771"/>
    </source>
</evidence>
<dbReference type="EC" id="2.7.1.20" evidence="3 12"/>
<gene>
    <name evidence="14" type="ORF">DNTS_027175</name>
</gene>
<proteinExistence type="inferred from homology"/>
<dbReference type="Gene3D" id="3.40.1190.20">
    <property type="match status" value="2"/>
</dbReference>
<dbReference type="GO" id="GO:0006144">
    <property type="term" value="P:purine nucleobase metabolic process"/>
    <property type="evidence" value="ECO:0007669"/>
    <property type="project" value="TreeGrafter"/>
</dbReference>
<keyword evidence="15" id="KW-1185">Reference proteome</keyword>
<evidence type="ECO:0000313" key="14">
    <source>
        <dbReference type="EMBL" id="TRY59768.1"/>
    </source>
</evidence>
<protein>
    <recommendedName>
        <fullName evidence="11 12">Adenosine kinase</fullName>
        <shortName evidence="12">AK</shortName>
        <ecNumber evidence="3 12">2.7.1.20</ecNumber>
    </recommendedName>
    <alternativeName>
        <fullName evidence="12">Adenosine 5'-phosphotransferase</fullName>
    </alternativeName>
</protein>
<dbReference type="GO" id="GO:0005634">
    <property type="term" value="C:nucleus"/>
    <property type="evidence" value="ECO:0007669"/>
    <property type="project" value="UniProtKB-SubCell"/>
</dbReference>
<evidence type="ECO:0000256" key="10">
    <source>
        <dbReference type="ARBA" id="ARBA00051362"/>
    </source>
</evidence>
<comment type="cofactor">
    <cofactor evidence="12">
        <name>Mg(2+)</name>
        <dbReference type="ChEBI" id="CHEBI:18420"/>
    </cofactor>
    <text evidence="12">Binds 3 Mg(2+) ions per subunit.</text>
</comment>
<evidence type="ECO:0000256" key="3">
    <source>
        <dbReference type="ARBA" id="ARBA00012119"/>
    </source>
</evidence>
<keyword evidence="8 12" id="KW-0067">ATP-binding</keyword>
<reference evidence="14 15" key="1">
    <citation type="journal article" date="2019" name="Sci. Data">
        <title>Hybrid genome assembly and annotation of Danionella translucida.</title>
        <authorList>
            <person name="Kadobianskyi M."/>
            <person name="Schulze L."/>
            <person name="Schuelke M."/>
            <person name="Judkewitz B."/>
        </authorList>
    </citation>
    <scope>NUCLEOTIDE SEQUENCE [LARGE SCALE GENOMIC DNA]</scope>
    <source>
        <strain evidence="14 15">Bolton</strain>
    </source>
</reference>
<keyword evidence="4 12" id="KW-0808">Transferase</keyword>
<comment type="pathway">
    <text evidence="1 12">Purine metabolism; AMP biosynthesis via salvage pathway; AMP from adenosine: step 1/1.</text>
</comment>
<evidence type="ECO:0000256" key="5">
    <source>
        <dbReference type="ARBA" id="ARBA00022726"/>
    </source>
</evidence>
<dbReference type="OrthoDB" id="432447at2759"/>
<evidence type="ECO:0000256" key="8">
    <source>
        <dbReference type="ARBA" id="ARBA00022840"/>
    </source>
</evidence>
<dbReference type="FunFam" id="3.40.1190.20:FF:000076">
    <property type="entry name" value="Adenosine kinase"/>
    <property type="match status" value="1"/>
</dbReference>
<dbReference type="Proteomes" id="UP000316079">
    <property type="component" value="Unassembled WGS sequence"/>
</dbReference>
<keyword evidence="6 12" id="KW-0547">Nucleotide-binding</keyword>
<keyword evidence="5 12" id="KW-0660">Purine salvage</keyword>
<dbReference type="EMBL" id="SRMA01027104">
    <property type="protein sequence ID" value="TRY59768.1"/>
    <property type="molecule type" value="Genomic_DNA"/>
</dbReference>
<dbReference type="InterPro" id="IPR011611">
    <property type="entry name" value="PfkB_dom"/>
</dbReference>
<evidence type="ECO:0000313" key="15">
    <source>
        <dbReference type="Proteomes" id="UP000316079"/>
    </source>
</evidence>
<dbReference type="AlphaFoldDB" id="A0A553N2W8"/>
<dbReference type="Pfam" id="PF00294">
    <property type="entry name" value="PfkB"/>
    <property type="match status" value="1"/>
</dbReference>
<evidence type="ECO:0000256" key="12">
    <source>
        <dbReference type="RuleBase" id="RU368116"/>
    </source>
</evidence>
<evidence type="ECO:0000256" key="7">
    <source>
        <dbReference type="ARBA" id="ARBA00022777"/>
    </source>
</evidence>
<sequence>GFFLTVSPDSILKVARHASDNNKIFGLNLSAPFISQFFKEPLMKVLPYVDIIFGNETEAATFAKEQGFETEDISEIAHRVQCLPKVNQKRQRIVVFTQGPEETVATVGDKVKRFPVLDIDQNDILCLMCSTVMSAKLICVMLCIGFLSALVQDQSLEECIRAGHYAAHVIIRRSGCTFPEKPDFR</sequence>
<evidence type="ECO:0000256" key="9">
    <source>
        <dbReference type="ARBA" id="ARBA00022842"/>
    </source>
</evidence>
<comment type="catalytic activity">
    <reaction evidence="10 12">
        <text>adenosine + ATP = AMP + ADP + H(+)</text>
        <dbReference type="Rhea" id="RHEA:20824"/>
        <dbReference type="ChEBI" id="CHEBI:15378"/>
        <dbReference type="ChEBI" id="CHEBI:16335"/>
        <dbReference type="ChEBI" id="CHEBI:30616"/>
        <dbReference type="ChEBI" id="CHEBI:456215"/>
        <dbReference type="ChEBI" id="CHEBI:456216"/>
        <dbReference type="EC" id="2.7.1.20"/>
    </reaction>
</comment>
<dbReference type="GO" id="GO:0006166">
    <property type="term" value="P:purine ribonucleoside salvage"/>
    <property type="evidence" value="ECO:0007669"/>
    <property type="project" value="UniProtKB-KW"/>
</dbReference>
<dbReference type="InterPro" id="IPR001805">
    <property type="entry name" value="Adenokinase"/>
</dbReference>
<comment type="function">
    <text evidence="12">ATP dependent phosphorylation of adenosine and other related nucleoside analogs to monophosphate derivatives.</text>
</comment>
<dbReference type="PANTHER" id="PTHR45769">
    <property type="entry name" value="ADENOSINE KINASE"/>
    <property type="match status" value="1"/>
</dbReference>
<comment type="subunit">
    <text evidence="12">Monomer.</text>
</comment>
<dbReference type="GO" id="GO:0005829">
    <property type="term" value="C:cytosol"/>
    <property type="evidence" value="ECO:0007669"/>
    <property type="project" value="TreeGrafter"/>
</dbReference>
<organism evidence="14 15">
    <name type="scientific">Danionella cerebrum</name>
    <dbReference type="NCBI Taxonomy" id="2873325"/>
    <lineage>
        <taxon>Eukaryota</taxon>
        <taxon>Metazoa</taxon>
        <taxon>Chordata</taxon>
        <taxon>Craniata</taxon>
        <taxon>Vertebrata</taxon>
        <taxon>Euteleostomi</taxon>
        <taxon>Actinopterygii</taxon>
        <taxon>Neopterygii</taxon>
        <taxon>Teleostei</taxon>
        <taxon>Ostariophysi</taxon>
        <taxon>Cypriniformes</taxon>
        <taxon>Danionidae</taxon>
        <taxon>Danioninae</taxon>
        <taxon>Danionella</taxon>
    </lineage>
</organism>
<comment type="caution">
    <text evidence="14">The sequence shown here is derived from an EMBL/GenBank/DDBJ whole genome shotgun (WGS) entry which is preliminary data.</text>
</comment>
<keyword evidence="9 12" id="KW-0460">Magnesium</keyword>
<feature type="domain" description="Carbohydrate kinase PfkB" evidence="13">
    <location>
        <begin position="1"/>
        <end position="114"/>
    </location>
</feature>